<dbReference type="PANTHER" id="PTHR32305">
    <property type="match status" value="1"/>
</dbReference>
<evidence type="ECO:0000313" key="1">
    <source>
        <dbReference type="EMBL" id="NHZ93973.1"/>
    </source>
</evidence>
<dbReference type="NCBIfam" id="TIGR03696">
    <property type="entry name" value="Rhs_assc_core"/>
    <property type="match status" value="1"/>
</dbReference>
<dbReference type="InterPro" id="IPR050708">
    <property type="entry name" value="T6SS_VgrG/RHS"/>
</dbReference>
<organism evidence="1 2">
    <name type="scientific">Massilia mucilaginosa</name>
    <dbReference type="NCBI Taxonomy" id="2609282"/>
    <lineage>
        <taxon>Bacteria</taxon>
        <taxon>Pseudomonadati</taxon>
        <taxon>Pseudomonadota</taxon>
        <taxon>Betaproteobacteria</taxon>
        <taxon>Burkholderiales</taxon>
        <taxon>Oxalobacteraceae</taxon>
        <taxon>Telluria group</taxon>
        <taxon>Massilia</taxon>
    </lineage>
</organism>
<dbReference type="Proteomes" id="UP000609726">
    <property type="component" value="Unassembled WGS sequence"/>
</dbReference>
<dbReference type="EMBL" id="WHJH01000144">
    <property type="protein sequence ID" value="NHZ93973.1"/>
    <property type="molecule type" value="Genomic_DNA"/>
</dbReference>
<dbReference type="RefSeq" id="WP_166882649.1">
    <property type="nucleotide sequence ID" value="NZ_WHJH01000144.1"/>
</dbReference>
<evidence type="ECO:0008006" key="3">
    <source>
        <dbReference type="Google" id="ProtNLM"/>
    </source>
</evidence>
<dbReference type="Gene3D" id="2.180.10.10">
    <property type="entry name" value="RHS repeat-associated core"/>
    <property type="match status" value="1"/>
</dbReference>
<dbReference type="PANTHER" id="PTHR32305:SF15">
    <property type="entry name" value="PROTEIN RHSA-RELATED"/>
    <property type="match status" value="1"/>
</dbReference>
<reference evidence="1 2" key="1">
    <citation type="submission" date="2019-10" db="EMBL/GenBank/DDBJ databases">
        <title>Taxonomy of Antarctic Massilia spp.: description of Massilia rubra sp. nov., Massilia aquatica sp. nov., Massilia mucilaginosa sp. nov., Massilia frigida sp. nov. isolated from streams, lakes and regoliths.</title>
        <authorList>
            <person name="Holochova P."/>
            <person name="Sedlacek I."/>
            <person name="Kralova S."/>
            <person name="Maslanova I."/>
            <person name="Busse H.-J."/>
            <person name="Stankova E."/>
            <person name="Vrbovska V."/>
            <person name="Kovarovic V."/>
            <person name="Bartak M."/>
            <person name="Svec P."/>
            <person name="Pantucek R."/>
        </authorList>
    </citation>
    <scope>NUCLEOTIDE SEQUENCE [LARGE SCALE GENOMIC DNA]</scope>
    <source>
        <strain evidence="1 2">CCM 8733</strain>
    </source>
</reference>
<dbReference type="InterPro" id="IPR022385">
    <property type="entry name" value="Rhs_assc_core"/>
</dbReference>
<gene>
    <name evidence="1" type="ORF">F2P45_34020</name>
</gene>
<proteinExistence type="predicted"/>
<accession>A0ABX0P4I7</accession>
<dbReference type="PRINTS" id="PR00394">
    <property type="entry name" value="RHSPROTEIN"/>
</dbReference>
<sequence>MDKVKLTTPRVITRGSDNKMVWRWDSANVFGENAPDENPIRLGSLVYNPRFPGQYYDRESSLHYNYHRDYDPQTGRYIQSDPIGLRGGINTYAYVGGNPLSFVDPLGLDKQVSLGISGLVQVGILPSVFGVGAGAGGGTSVGISIPKNWKNWRCYQLFLTAQANGYGGVGTFAGVGLSGGISSSDGPITSGTSTGTIGEVNAGWGIAGGASMSTPGNFMRPSTYTKEVSSVGITPAPKVGVGFGAAVGIGLFTSSTLATPVNNNECECQ</sequence>
<evidence type="ECO:0000313" key="2">
    <source>
        <dbReference type="Proteomes" id="UP000609726"/>
    </source>
</evidence>
<protein>
    <recommendedName>
        <fullName evidence="3">RHS repeat-associated core domain-containing protein</fullName>
    </recommendedName>
</protein>
<name>A0ABX0P4I7_9BURK</name>
<keyword evidence="2" id="KW-1185">Reference proteome</keyword>
<comment type="caution">
    <text evidence="1">The sequence shown here is derived from an EMBL/GenBank/DDBJ whole genome shotgun (WGS) entry which is preliminary data.</text>
</comment>